<keyword evidence="1" id="KW-0285">Flavoprotein</keyword>
<feature type="domain" description="FAD-binding PCMH-type" evidence="4">
    <location>
        <begin position="1"/>
        <end position="170"/>
    </location>
</feature>
<dbReference type="AlphaFoldDB" id="A0A2U2N0U7"/>
<dbReference type="PANTHER" id="PTHR42659:SF2">
    <property type="entry name" value="XANTHINE DEHYDROGENASE SUBUNIT C-RELATED"/>
    <property type="match status" value="1"/>
</dbReference>
<dbReference type="InterPro" id="IPR005107">
    <property type="entry name" value="CO_DH_flav_C"/>
</dbReference>
<proteinExistence type="predicted"/>
<dbReference type="SUPFAM" id="SSF56176">
    <property type="entry name" value="FAD-binding/transporter-associated domain-like"/>
    <property type="match status" value="1"/>
</dbReference>
<dbReference type="Pfam" id="PF00941">
    <property type="entry name" value="FAD_binding_5"/>
    <property type="match status" value="1"/>
</dbReference>
<dbReference type="Proteomes" id="UP000245474">
    <property type="component" value="Unassembled WGS sequence"/>
</dbReference>
<dbReference type="RefSeq" id="WP_109678999.1">
    <property type="nucleotide sequence ID" value="NZ_CP086615.1"/>
</dbReference>
<dbReference type="Gene3D" id="3.30.390.50">
    <property type="entry name" value="CO dehydrogenase flavoprotein, C-terminal domain"/>
    <property type="match status" value="1"/>
</dbReference>
<dbReference type="SUPFAM" id="SSF55447">
    <property type="entry name" value="CO dehydrogenase flavoprotein C-terminal domain-like"/>
    <property type="match status" value="1"/>
</dbReference>
<keyword evidence="3" id="KW-0560">Oxidoreductase</keyword>
<protein>
    <submittedName>
        <fullName evidence="5">Carbon monoxide dehydrogenase</fullName>
    </submittedName>
</protein>
<accession>A0A2U2N0U7</accession>
<dbReference type="InterPro" id="IPR016166">
    <property type="entry name" value="FAD-bd_PCMH"/>
</dbReference>
<dbReference type="GO" id="GO:0016491">
    <property type="term" value="F:oxidoreductase activity"/>
    <property type="evidence" value="ECO:0007669"/>
    <property type="project" value="UniProtKB-KW"/>
</dbReference>
<dbReference type="PROSITE" id="PS51387">
    <property type="entry name" value="FAD_PCMH"/>
    <property type="match status" value="1"/>
</dbReference>
<dbReference type="EMBL" id="QFFI01000017">
    <property type="protein sequence ID" value="PWG62609.1"/>
    <property type="molecule type" value="Genomic_DNA"/>
</dbReference>
<reference evidence="5 6" key="1">
    <citation type="submission" date="2018-05" db="EMBL/GenBank/DDBJ databases">
        <title>Spiribacter halobius sp. nov., a moderately halophilic bacterium isolated from marine solar saltern.</title>
        <authorList>
            <person name="Zheng W.-S."/>
            <person name="Lu D.-C."/>
            <person name="Du Z.-J."/>
        </authorList>
    </citation>
    <scope>NUCLEOTIDE SEQUENCE [LARGE SCALE GENOMIC DNA]</scope>
    <source>
        <strain evidence="5 6">E85</strain>
    </source>
</reference>
<dbReference type="InterPro" id="IPR016167">
    <property type="entry name" value="FAD-bd_PCMH_sub1"/>
</dbReference>
<comment type="caution">
    <text evidence="5">The sequence shown here is derived from an EMBL/GenBank/DDBJ whole genome shotgun (WGS) entry which is preliminary data.</text>
</comment>
<dbReference type="InterPro" id="IPR036318">
    <property type="entry name" value="FAD-bd_PCMH-like_sf"/>
</dbReference>
<dbReference type="PANTHER" id="PTHR42659">
    <property type="entry name" value="XANTHINE DEHYDROGENASE SUBUNIT C-RELATED"/>
    <property type="match status" value="1"/>
</dbReference>
<dbReference type="InterPro" id="IPR002346">
    <property type="entry name" value="Mopterin_DH_FAD-bd"/>
</dbReference>
<evidence type="ECO:0000313" key="5">
    <source>
        <dbReference type="EMBL" id="PWG62609.1"/>
    </source>
</evidence>
<dbReference type="SMART" id="SM01092">
    <property type="entry name" value="CO_deh_flav_C"/>
    <property type="match status" value="1"/>
</dbReference>
<dbReference type="InterPro" id="IPR036683">
    <property type="entry name" value="CO_DH_flav_C_dom_sf"/>
</dbReference>
<name>A0A2U2N0U7_9GAMM</name>
<dbReference type="Gene3D" id="3.30.465.10">
    <property type="match status" value="1"/>
</dbReference>
<sequence>MYAFDFHRPKSLDEALNLLGQGEDATPLAGGQTLLQSLRQRLAMPSDLVDLGAIPELHGVRREGQSLVIGATTRHAEVAADPTVRDAIPALAELASGIGDAQVRNMGTLGGSVANSDPAADYPAGVLGLGATVVTTRREIAADDFFVDLFETALEPGELIREIRFPIPKRAGYAKFPQPASRYALVGVMVAETGDGVRVAVTGAGPCAFRVPPMEQALASDFRADALDGITIDPDGLNEDIHGTAAYRANLIGVMAKRAVAAAS</sequence>
<organism evidence="5 6">
    <name type="scientific">Sediminicurvatus halobius</name>
    <dbReference type="NCBI Taxonomy" id="2182432"/>
    <lineage>
        <taxon>Bacteria</taxon>
        <taxon>Pseudomonadati</taxon>
        <taxon>Pseudomonadota</taxon>
        <taxon>Gammaproteobacteria</taxon>
        <taxon>Chromatiales</taxon>
        <taxon>Ectothiorhodospiraceae</taxon>
        <taxon>Sediminicurvatus</taxon>
    </lineage>
</organism>
<evidence type="ECO:0000313" key="6">
    <source>
        <dbReference type="Proteomes" id="UP000245474"/>
    </source>
</evidence>
<keyword evidence="2" id="KW-0274">FAD</keyword>
<dbReference type="InterPro" id="IPR016169">
    <property type="entry name" value="FAD-bd_PCMH_sub2"/>
</dbReference>
<evidence type="ECO:0000256" key="3">
    <source>
        <dbReference type="ARBA" id="ARBA00023002"/>
    </source>
</evidence>
<dbReference type="FunFam" id="3.30.465.10:FF:000017">
    <property type="entry name" value="Xanthine dehydrogenase, FAD binding subunit"/>
    <property type="match status" value="1"/>
</dbReference>
<dbReference type="GO" id="GO:0071949">
    <property type="term" value="F:FAD binding"/>
    <property type="evidence" value="ECO:0007669"/>
    <property type="project" value="InterPro"/>
</dbReference>
<evidence type="ECO:0000256" key="1">
    <source>
        <dbReference type="ARBA" id="ARBA00022630"/>
    </source>
</evidence>
<dbReference type="Gene3D" id="3.30.43.10">
    <property type="entry name" value="Uridine Diphospho-n-acetylenolpyruvylglucosamine Reductase, domain 2"/>
    <property type="match status" value="1"/>
</dbReference>
<evidence type="ECO:0000256" key="2">
    <source>
        <dbReference type="ARBA" id="ARBA00022827"/>
    </source>
</evidence>
<keyword evidence="6" id="KW-1185">Reference proteome</keyword>
<dbReference type="OrthoDB" id="9775084at2"/>
<dbReference type="InterPro" id="IPR051312">
    <property type="entry name" value="Diverse_Substr_Oxidored"/>
</dbReference>
<evidence type="ECO:0000259" key="4">
    <source>
        <dbReference type="PROSITE" id="PS51387"/>
    </source>
</evidence>
<gene>
    <name evidence="5" type="ORF">DEM34_11720</name>
</gene>